<dbReference type="InterPro" id="IPR005982">
    <property type="entry name" value="Thioredox_Rdtase"/>
</dbReference>
<dbReference type="InterPro" id="IPR036188">
    <property type="entry name" value="FAD/NAD-bd_sf"/>
</dbReference>
<dbReference type="Pfam" id="PF07992">
    <property type="entry name" value="Pyr_redox_2"/>
    <property type="match status" value="1"/>
</dbReference>
<dbReference type="PROSITE" id="PS00573">
    <property type="entry name" value="PYRIDINE_REDOX_2"/>
    <property type="match status" value="1"/>
</dbReference>
<dbReference type="InterPro" id="IPR050097">
    <property type="entry name" value="Ferredoxin-NADP_redctase_2"/>
</dbReference>
<name>A0A410RNT9_CORCK</name>
<evidence type="ECO:0000256" key="7">
    <source>
        <dbReference type="RuleBase" id="RU003880"/>
    </source>
</evidence>
<dbReference type="NCBIfam" id="TIGR01292">
    <property type="entry name" value="TRX_reduct"/>
    <property type="match status" value="1"/>
</dbReference>
<comment type="subunit">
    <text evidence="7">Homodimer.</text>
</comment>
<evidence type="ECO:0000256" key="2">
    <source>
        <dbReference type="ARBA" id="ARBA00022630"/>
    </source>
</evidence>
<keyword evidence="6 7" id="KW-0676">Redox-active center</keyword>
<feature type="domain" description="FAD/NAD(P)-binding" evidence="9">
    <location>
        <begin position="8"/>
        <end position="305"/>
    </location>
</feature>
<dbReference type="Gene3D" id="3.50.50.60">
    <property type="entry name" value="FAD/NAD(P)-binding domain"/>
    <property type="match status" value="2"/>
</dbReference>
<evidence type="ECO:0000313" key="11">
    <source>
        <dbReference type="Proteomes" id="UP000288758"/>
    </source>
</evidence>
<comment type="catalytic activity">
    <reaction evidence="7">
        <text>[thioredoxin]-dithiol + NADP(+) = [thioredoxin]-disulfide + NADPH + H(+)</text>
        <dbReference type="Rhea" id="RHEA:20345"/>
        <dbReference type="Rhea" id="RHEA-COMP:10698"/>
        <dbReference type="Rhea" id="RHEA-COMP:10700"/>
        <dbReference type="ChEBI" id="CHEBI:15378"/>
        <dbReference type="ChEBI" id="CHEBI:29950"/>
        <dbReference type="ChEBI" id="CHEBI:50058"/>
        <dbReference type="ChEBI" id="CHEBI:57783"/>
        <dbReference type="ChEBI" id="CHEBI:58349"/>
        <dbReference type="EC" id="1.8.1.9"/>
    </reaction>
</comment>
<evidence type="ECO:0000256" key="1">
    <source>
        <dbReference type="ARBA" id="ARBA00009333"/>
    </source>
</evidence>
<protein>
    <recommendedName>
        <fullName evidence="7">Thioredoxin reductase</fullName>
        <ecNumber evidence="7">1.8.1.9</ecNumber>
    </recommendedName>
</protein>
<keyword evidence="2 7" id="KW-0285">Flavoprotein</keyword>
<comment type="cofactor">
    <cofactor evidence="8">
        <name>FAD</name>
        <dbReference type="ChEBI" id="CHEBI:57692"/>
    </cofactor>
    <text evidence="8">Binds 1 FAD per subunit.</text>
</comment>
<evidence type="ECO:0000256" key="5">
    <source>
        <dbReference type="ARBA" id="ARBA00023157"/>
    </source>
</evidence>
<keyword evidence="5" id="KW-1015">Disulfide bond</keyword>
<dbReference type="GO" id="GO:0004791">
    <property type="term" value="F:thioredoxin-disulfide reductase (NADPH) activity"/>
    <property type="evidence" value="ECO:0007669"/>
    <property type="project" value="UniProtKB-UniRule"/>
</dbReference>
<dbReference type="PANTHER" id="PTHR48105">
    <property type="entry name" value="THIOREDOXIN REDUCTASE 1-RELATED-RELATED"/>
    <property type="match status" value="1"/>
</dbReference>
<comment type="similarity">
    <text evidence="1 7">Belongs to the class-II pyridine nucleotide-disulfide oxidoreductase family.</text>
</comment>
<evidence type="ECO:0000259" key="9">
    <source>
        <dbReference type="Pfam" id="PF07992"/>
    </source>
</evidence>
<proteinExistence type="inferred from homology"/>
<dbReference type="EMBL" id="CP034669">
    <property type="protein sequence ID" value="QAT83493.1"/>
    <property type="molecule type" value="Genomic_DNA"/>
</dbReference>
<evidence type="ECO:0000313" key="10">
    <source>
        <dbReference type="EMBL" id="QAT83493.1"/>
    </source>
</evidence>
<dbReference type="GO" id="GO:0019430">
    <property type="term" value="P:removal of superoxide radicals"/>
    <property type="evidence" value="ECO:0007669"/>
    <property type="project" value="UniProtKB-UniRule"/>
</dbReference>
<dbReference type="AlphaFoldDB" id="A0A410RNT9"/>
<keyword evidence="3 7" id="KW-0274">FAD</keyword>
<evidence type="ECO:0000256" key="4">
    <source>
        <dbReference type="ARBA" id="ARBA00023002"/>
    </source>
</evidence>
<accession>A0A410RNT9</accession>
<dbReference type="PRINTS" id="PR00368">
    <property type="entry name" value="FADPNR"/>
</dbReference>
<dbReference type="Proteomes" id="UP000288758">
    <property type="component" value="Chromosome"/>
</dbReference>
<dbReference type="InterPro" id="IPR008255">
    <property type="entry name" value="Pyr_nucl-diS_OxRdtase_2_AS"/>
</dbReference>
<evidence type="ECO:0000256" key="8">
    <source>
        <dbReference type="RuleBase" id="RU003881"/>
    </source>
</evidence>
<dbReference type="EC" id="1.8.1.9" evidence="7"/>
<sequence length="321" mass="34687">MSQDKIQKVTIIGSGPAGYTAAIYAARANLEPVVFAGGPTLEHPQRVPGGQLMVTTDVENYPGFPEAITGPELMERFQKQAERFGTVIHMENVTKVDFSKRPFLLESESGMQVRSETVIISTGATAKWLGVKGEDTYKNRGVSACATCDGAFFKKQDVLVVGGGDTAMEEATYLAKIVNHVTLIHRRDSLRASKVMQERALNNPKISFMWDSAVEEVVGDGKGMTGAVVRNVKTGDSKLVNAHGLFVAIGHTPNTELFQGILETHQSGYLKTIPGSTRTNVEGVFACGDVQDSYYRQAITAAGTGCMAAIDAERWLIEHGE</sequence>
<evidence type="ECO:0000256" key="6">
    <source>
        <dbReference type="ARBA" id="ARBA00023284"/>
    </source>
</evidence>
<organism evidence="10 11">
    <name type="scientific">Corallococcus coralloides</name>
    <name type="common">Myxococcus coralloides</name>
    <dbReference type="NCBI Taxonomy" id="184914"/>
    <lineage>
        <taxon>Bacteria</taxon>
        <taxon>Pseudomonadati</taxon>
        <taxon>Myxococcota</taxon>
        <taxon>Myxococcia</taxon>
        <taxon>Myxococcales</taxon>
        <taxon>Cystobacterineae</taxon>
        <taxon>Myxococcaceae</taxon>
        <taxon>Corallococcus</taxon>
    </lineage>
</organism>
<dbReference type="GO" id="GO:0005737">
    <property type="term" value="C:cytoplasm"/>
    <property type="evidence" value="ECO:0007669"/>
    <property type="project" value="InterPro"/>
</dbReference>
<keyword evidence="4 7" id="KW-0560">Oxidoreductase</keyword>
<gene>
    <name evidence="10" type="primary">trxB</name>
    <name evidence="10" type="ORF">EJ065_1901</name>
</gene>
<dbReference type="PRINTS" id="PR00469">
    <property type="entry name" value="PNDRDTASEII"/>
</dbReference>
<evidence type="ECO:0000256" key="3">
    <source>
        <dbReference type="ARBA" id="ARBA00022827"/>
    </source>
</evidence>
<dbReference type="InterPro" id="IPR023753">
    <property type="entry name" value="FAD/NAD-binding_dom"/>
</dbReference>
<keyword evidence="8" id="KW-0521">NADP</keyword>
<dbReference type="SUPFAM" id="SSF51905">
    <property type="entry name" value="FAD/NAD(P)-binding domain"/>
    <property type="match status" value="1"/>
</dbReference>
<reference evidence="10 11" key="1">
    <citation type="submission" date="2018-12" db="EMBL/GenBank/DDBJ databases">
        <title>Complete Genome Sequence of the Corallopyronin A producing Myxobacterium Corallococcus coralloides B035.</title>
        <authorList>
            <person name="Bouhired S.M."/>
            <person name="Rupp O."/>
            <person name="Blom J."/>
            <person name="Schaeberle T.F."/>
            <person name="Kehraus S."/>
            <person name="Schiefer A."/>
            <person name="Pfarr K."/>
            <person name="Goesmann A."/>
            <person name="Hoerauf A."/>
            <person name="Koenig G.M."/>
        </authorList>
    </citation>
    <scope>NUCLEOTIDE SEQUENCE [LARGE SCALE GENOMIC DNA]</scope>
    <source>
        <strain evidence="10 11">B035</strain>
    </source>
</reference>